<keyword evidence="7" id="KW-1185">Reference proteome</keyword>
<dbReference type="GO" id="GO:0085020">
    <property type="term" value="P:protein K6-linked ubiquitination"/>
    <property type="evidence" value="ECO:0007669"/>
    <property type="project" value="TreeGrafter"/>
</dbReference>
<feature type="repeat" description="ANK" evidence="3">
    <location>
        <begin position="100"/>
        <end position="132"/>
    </location>
</feature>
<dbReference type="EMBL" id="CAMXCT020005613">
    <property type="protein sequence ID" value="CAL1166219.1"/>
    <property type="molecule type" value="Genomic_DNA"/>
</dbReference>
<protein>
    <submittedName>
        <fullName evidence="6">Fibronectin type 3 and ankyrin repeat domains protein 1 (GV14)</fullName>
    </submittedName>
</protein>
<keyword evidence="2 3" id="KW-0040">ANK repeat</keyword>
<accession>A0A9P1DPJ0</accession>
<dbReference type="PANTHER" id="PTHR24171">
    <property type="entry name" value="ANKYRIN REPEAT DOMAIN-CONTAINING PROTEIN 39-RELATED"/>
    <property type="match status" value="1"/>
</dbReference>
<reference evidence="6 7" key="2">
    <citation type="submission" date="2024-05" db="EMBL/GenBank/DDBJ databases">
        <authorList>
            <person name="Chen Y."/>
            <person name="Shah S."/>
            <person name="Dougan E. K."/>
            <person name="Thang M."/>
            <person name="Chan C."/>
        </authorList>
    </citation>
    <scope>NUCLEOTIDE SEQUENCE [LARGE SCALE GENOMIC DNA]</scope>
</reference>
<dbReference type="Gene3D" id="1.25.40.20">
    <property type="entry name" value="Ankyrin repeat-containing domain"/>
    <property type="match status" value="2"/>
</dbReference>
<dbReference type="EMBL" id="CAMXCT030005613">
    <property type="protein sequence ID" value="CAL4800156.1"/>
    <property type="molecule type" value="Genomic_DNA"/>
</dbReference>
<dbReference type="SMART" id="SM00248">
    <property type="entry name" value="ANK"/>
    <property type="match status" value="2"/>
</dbReference>
<dbReference type="PANTHER" id="PTHR24171:SF8">
    <property type="entry name" value="BRCA1-ASSOCIATED RING DOMAIN PROTEIN 1"/>
    <property type="match status" value="1"/>
</dbReference>
<dbReference type="SUPFAM" id="SSF48403">
    <property type="entry name" value="Ankyrin repeat"/>
    <property type="match status" value="1"/>
</dbReference>
<evidence type="ECO:0000256" key="2">
    <source>
        <dbReference type="ARBA" id="ARBA00023043"/>
    </source>
</evidence>
<evidence type="ECO:0000256" key="4">
    <source>
        <dbReference type="SAM" id="MobiDB-lite"/>
    </source>
</evidence>
<dbReference type="EMBL" id="CAMXCT010005613">
    <property type="protein sequence ID" value="CAI4012844.1"/>
    <property type="molecule type" value="Genomic_DNA"/>
</dbReference>
<evidence type="ECO:0000256" key="1">
    <source>
        <dbReference type="ARBA" id="ARBA00022737"/>
    </source>
</evidence>
<dbReference type="OrthoDB" id="5946465at2759"/>
<evidence type="ECO:0000313" key="5">
    <source>
        <dbReference type="EMBL" id="CAI4012844.1"/>
    </source>
</evidence>
<dbReference type="GO" id="GO:0004842">
    <property type="term" value="F:ubiquitin-protein transferase activity"/>
    <property type="evidence" value="ECO:0007669"/>
    <property type="project" value="TreeGrafter"/>
</dbReference>
<feature type="repeat" description="ANK" evidence="3">
    <location>
        <begin position="63"/>
        <end position="95"/>
    </location>
</feature>
<feature type="region of interest" description="Disordered" evidence="4">
    <location>
        <begin position="1"/>
        <end position="23"/>
    </location>
</feature>
<evidence type="ECO:0000313" key="6">
    <source>
        <dbReference type="EMBL" id="CAL4800156.1"/>
    </source>
</evidence>
<comment type="caution">
    <text evidence="5">The sequence shown here is derived from an EMBL/GenBank/DDBJ whole genome shotgun (WGS) entry which is preliminary data.</text>
</comment>
<keyword evidence="1" id="KW-0677">Repeat</keyword>
<feature type="repeat" description="ANK" evidence="3">
    <location>
        <begin position="133"/>
        <end position="157"/>
    </location>
</feature>
<proteinExistence type="predicted"/>
<evidence type="ECO:0000256" key="3">
    <source>
        <dbReference type="PROSITE-ProRule" id="PRU00023"/>
    </source>
</evidence>
<evidence type="ECO:0000313" key="7">
    <source>
        <dbReference type="Proteomes" id="UP001152797"/>
    </source>
</evidence>
<dbReference type="AlphaFoldDB" id="A0A9P1DPJ0"/>
<dbReference type="Proteomes" id="UP001152797">
    <property type="component" value="Unassembled WGS sequence"/>
</dbReference>
<gene>
    <name evidence="5" type="ORF">C1SCF055_LOCUS37870</name>
</gene>
<organism evidence="5">
    <name type="scientific">Cladocopium goreaui</name>
    <dbReference type="NCBI Taxonomy" id="2562237"/>
    <lineage>
        <taxon>Eukaryota</taxon>
        <taxon>Sar</taxon>
        <taxon>Alveolata</taxon>
        <taxon>Dinophyceae</taxon>
        <taxon>Suessiales</taxon>
        <taxon>Symbiodiniaceae</taxon>
        <taxon>Cladocopium</taxon>
    </lineage>
</organism>
<dbReference type="InterPro" id="IPR036770">
    <property type="entry name" value="Ankyrin_rpt-contain_sf"/>
</dbReference>
<sequence length="157" mass="16851">MWLKERKREEETRKQEEDPEQVAADEAAAAKYDHIADAADNGDLPAVRGHLRRDESCLDPLFEGSAALHWAASRDHPAIVAFLVAKGAAVDVLSGDGLGRRSTPLHGAAAGGRAECAQLLLAAKASVEIKDRDGKTPLDLAREEDETEMVSLLMGKA</sequence>
<dbReference type="InterPro" id="IPR002110">
    <property type="entry name" value="Ankyrin_rpt"/>
</dbReference>
<dbReference type="PROSITE" id="PS50297">
    <property type="entry name" value="ANK_REP_REGION"/>
    <property type="match status" value="3"/>
</dbReference>
<name>A0A9P1DPJ0_9DINO</name>
<dbReference type="PROSITE" id="PS50088">
    <property type="entry name" value="ANK_REPEAT"/>
    <property type="match status" value="3"/>
</dbReference>
<feature type="compositionally biased region" description="Basic and acidic residues" evidence="4">
    <location>
        <begin position="1"/>
        <end position="16"/>
    </location>
</feature>
<reference evidence="5" key="1">
    <citation type="submission" date="2022-10" db="EMBL/GenBank/DDBJ databases">
        <authorList>
            <person name="Chen Y."/>
            <person name="Dougan E. K."/>
            <person name="Chan C."/>
            <person name="Rhodes N."/>
            <person name="Thang M."/>
        </authorList>
    </citation>
    <scope>NUCLEOTIDE SEQUENCE</scope>
</reference>
<dbReference type="Pfam" id="PF12796">
    <property type="entry name" value="Ank_2"/>
    <property type="match status" value="1"/>
</dbReference>